<sequence>MSNLDGKQPSNKRTLKTTTAKLWTWISIIAVILIAGALYVYFIYFKLTPKELYLYSEAQTFKQASEEFQKKYGEELKLNERLTSEPSSSRYNISGEFTTTEQNPDIEMIQQIIEKMSLELQSDIDPHKNQLQSKITVKMDDAKLADAEIYQSSKQLALRVPFLYSQYLYVNSKDFGDMMRKVDPTYAGPDEYSYNMMKWEDILLSEKEKDHVKETYKQFLLDELKEDNFKLIKGATIQVDDQEVDANKIELNMSEKEVQHFMSAFFEKVSKDEELLKIIQKRYALYYDNLKLSDPMGEFPEPKEFKKELKEEFQKLSKEAKDLSVPSGFASTVWVNKDKVVVKREIEFKAGDLDPVDVKVNTLQVDHNGHHIKSFHTEMKSEEDEELVLSFDKKQKDKNREESKYKVVVKEFGKKVVDGQLNLQSDYQNKDGKKQSKHTFDGEIGGDSFENEKLSFSGTLDDETEINLKKDYMDQKFGIDLTIGTNADEFGLTLDFKGNTKFKEKLNFPKLTENQAVNVSELDEQQLFDLQQEMSGNLEKWLMKFMTNMYLGEGS</sequence>
<name>A0AAJ1SX01_9BACI</name>
<dbReference type="EMBL" id="JAUSUC010000004">
    <property type="protein sequence ID" value="MDQ0214129.1"/>
    <property type="molecule type" value="Genomic_DNA"/>
</dbReference>
<feature type="region of interest" description="Disordered" evidence="1">
    <location>
        <begin position="426"/>
        <end position="445"/>
    </location>
</feature>
<keyword evidence="4" id="KW-1185">Reference proteome</keyword>
<keyword evidence="2" id="KW-1133">Transmembrane helix</keyword>
<evidence type="ECO:0000313" key="3">
    <source>
        <dbReference type="EMBL" id="MDQ0214129.1"/>
    </source>
</evidence>
<proteinExistence type="predicted"/>
<organism evidence="3 4">
    <name type="scientific">Oikeobacillus pervagus</name>
    <dbReference type="NCBI Taxonomy" id="1325931"/>
    <lineage>
        <taxon>Bacteria</taxon>
        <taxon>Bacillati</taxon>
        <taxon>Bacillota</taxon>
        <taxon>Bacilli</taxon>
        <taxon>Bacillales</taxon>
        <taxon>Bacillaceae</taxon>
        <taxon>Oikeobacillus</taxon>
    </lineage>
</organism>
<feature type="compositionally biased region" description="Basic and acidic residues" evidence="1">
    <location>
        <begin position="428"/>
        <end position="441"/>
    </location>
</feature>
<dbReference type="Proteomes" id="UP001237207">
    <property type="component" value="Unassembled WGS sequence"/>
</dbReference>
<dbReference type="AlphaFoldDB" id="A0AAJ1SX01"/>
<evidence type="ECO:0000256" key="2">
    <source>
        <dbReference type="SAM" id="Phobius"/>
    </source>
</evidence>
<keyword evidence="2" id="KW-0812">Transmembrane</keyword>
<feature type="transmembrane region" description="Helical" evidence="2">
    <location>
        <begin position="22"/>
        <end position="44"/>
    </location>
</feature>
<evidence type="ECO:0000256" key="1">
    <source>
        <dbReference type="SAM" id="MobiDB-lite"/>
    </source>
</evidence>
<gene>
    <name evidence="3" type="ORF">J2S13_000525</name>
</gene>
<accession>A0AAJ1SX01</accession>
<keyword evidence="2" id="KW-0472">Membrane</keyword>
<comment type="caution">
    <text evidence="3">The sequence shown here is derived from an EMBL/GenBank/DDBJ whole genome shotgun (WGS) entry which is preliminary data.</text>
</comment>
<reference evidence="3" key="1">
    <citation type="submission" date="2023-07" db="EMBL/GenBank/DDBJ databases">
        <title>Genomic Encyclopedia of Type Strains, Phase IV (KMG-IV): sequencing the most valuable type-strain genomes for metagenomic binning, comparative biology and taxonomic classification.</title>
        <authorList>
            <person name="Goeker M."/>
        </authorList>
    </citation>
    <scope>NUCLEOTIDE SEQUENCE</scope>
    <source>
        <strain evidence="3">DSM 23947</strain>
    </source>
</reference>
<protein>
    <submittedName>
        <fullName evidence="3">Uncharacterized protein</fullName>
    </submittedName>
</protein>
<dbReference type="RefSeq" id="WP_307256118.1">
    <property type="nucleotide sequence ID" value="NZ_JAUSUC010000004.1"/>
</dbReference>
<evidence type="ECO:0000313" key="4">
    <source>
        <dbReference type="Proteomes" id="UP001237207"/>
    </source>
</evidence>